<dbReference type="OrthoDB" id="260519at2759"/>
<evidence type="ECO:0000256" key="12">
    <source>
        <dbReference type="ARBA" id="ARBA00023098"/>
    </source>
</evidence>
<reference evidence="16" key="1">
    <citation type="journal article" date="2022" name="Front. Genet.">
        <title>Chromosome-Scale Assembly of the Dendrobium nobile Genome Provides Insights Into the Molecular Mechanism of the Biosynthesis of the Medicinal Active Ingredient of Dendrobium.</title>
        <authorList>
            <person name="Xu Q."/>
            <person name="Niu S.-C."/>
            <person name="Li K.-L."/>
            <person name="Zheng P.-J."/>
            <person name="Zhang X.-J."/>
            <person name="Jia Y."/>
            <person name="Liu Y."/>
            <person name="Niu Y.-X."/>
            <person name="Yu L.-H."/>
            <person name="Chen D.-F."/>
            <person name="Zhang G.-Q."/>
        </authorList>
    </citation>
    <scope>NUCLEOTIDE SEQUENCE</scope>
    <source>
        <tissue evidence="16">Leaf</tissue>
    </source>
</reference>
<evidence type="ECO:0000313" key="17">
    <source>
        <dbReference type="Proteomes" id="UP000829196"/>
    </source>
</evidence>
<dbReference type="SMR" id="A0A8T3B233"/>
<keyword evidence="9" id="KW-0862">Zinc</keyword>
<dbReference type="PANTHER" id="PTHR12863">
    <property type="entry name" value="FATTY ACID HYDROXYLASE"/>
    <property type="match status" value="1"/>
</dbReference>
<keyword evidence="10" id="KW-1133">Transmembrane helix</keyword>
<evidence type="ECO:0000256" key="7">
    <source>
        <dbReference type="ARBA" id="ARBA00022824"/>
    </source>
</evidence>
<evidence type="ECO:0000256" key="2">
    <source>
        <dbReference type="ARBA" id="ARBA00004477"/>
    </source>
</evidence>
<evidence type="ECO:0000313" key="16">
    <source>
        <dbReference type="EMBL" id="KAI0503490.1"/>
    </source>
</evidence>
<keyword evidence="11" id="KW-0560">Oxidoreductase</keyword>
<dbReference type="GO" id="GO:0005789">
    <property type="term" value="C:endoplasmic reticulum membrane"/>
    <property type="evidence" value="ECO:0007669"/>
    <property type="project" value="UniProtKB-SubCell"/>
</dbReference>
<dbReference type="Proteomes" id="UP000829196">
    <property type="component" value="Unassembled WGS sequence"/>
</dbReference>
<gene>
    <name evidence="16" type="ORF">KFK09_014424</name>
</gene>
<keyword evidence="13" id="KW-0472">Membrane</keyword>
<dbReference type="PANTHER" id="PTHR12863:SF1">
    <property type="entry name" value="FATTY ACID 2-HYDROXYLASE"/>
    <property type="match status" value="1"/>
</dbReference>
<evidence type="ECO:0000256" key="4">
    <source>
        <dbReference type="ARBA" id="ARBA00022516"/>
    </source>
</evidence>
<sequence>MEFWGLAKLLAKPAAAPALFGGGLLGYVMYDCTHYYLHHGRPSRNPAKHLKRYHMNHHFRIQTMGFGITSSIWDGAFRTLPPALKAWTDSPTLY</sequence>
<dbReference type="AlphaFoldDB" id="A0A8T3B233"/>
<keyword evidence="12" id="KW-0443">Lipid metabolism</keyword>
<organism evidence="16 17">
    <name type="scientific">Dendrobium nobile</name>
    <name type="common">Orchid</name>
    <dbReference type="NCBI Taxonomy" id="94219"/>
    <lineage>
        <taxon>Eukaryota</taxon>
        <taxon>Viridiplantae</taxon>
        <taxon>Streptophyta</taxon>
        <taxon>Embryophyta</taxon>
        <taxon>Tracheophyta</taxon>
        <taxon>Spermatophyta</taxon>
        <taxon>Magnoliopsida</taxon>
        <taxon>Liliopsida</taxon>
        <taxon>Asparagales</taxon>
        <taxon>Orchidaceae</taxon>
        <taxon>Epidendroideae</taxon>
        <taxon>Malaxideae</taxon>
        <taxon>Dendrobiinae</taxon>
        <taxon>Dendrobium</taxon>
    </lineage>
</organism>
<comment type="subcellular location">
    <subcellularLocation>
        <location evidence="2">Endoplasmic reticulum membrane</location>
        <topology evidence="2">Multi-pass membrane protein</topology>
    </subcellularLocation>
</comment>
<evidence type="ECO:0000256" key="14">
    <source>
        <dbReference type="ARBA" id="ARBA00023160"/>
    </source>
</evidence>
<keyword evidence="5" id="KW-0812">Transmembrane</keyword>
<evidence type="ECO:0000256" key="9">
    <source>
        <dbReference type="ARBA" id="ARBA00022833"/>
    </source>
</evidence>
<dbReference type="GO" id="GO:0005506">
    <property type="term" value="F:iron ion binding"/>
    <property type="evidence" value="ECO:0007669"/>
    <property type="project" value="InterPro"/>
</dbReference>
<keyword evidence="6" id="KW-0479">Metal-binding</keyword>
<evidence type="ECO:0000256" key="6">
    <source>
        <dbReference type="ARBA" id="ARBA00022723"/>
    </source>
</evidence>
<keyword evidence="8" id="KW-0276">Fatty acid metabolism</keyword>
<evidence type="ECO:0000256" key="5">
    <source>
        <dbReference type="ARBA" id="ARBA00022692"/>
    </source>
</evidence>
<feature type="domain" description="Fatty acid hydroxylase" evidence="15">
    <location>
        <begin position="12"/>
        <end position="79"/>
    </location>
</feature>
<protein>
    <recommendedName>
        <fullName evidence="15">Fatty acid hydroxylase domain-containing protein</fullName>
    </recommendedName>
</protein>
<evidence type="ECO:0000256" key="10">
    <source>
        <dbReference type="ARBA" id="ARBA00022989"/>
    </source>
</evidence>
<comment type="cofactor">
    <cofactor evidence="1">
        <name>Zn(2+)</name>
        <dbReference type="ChEBI" id="CHEBI:29105"/>
    </cofactor>
</comment>
<dbReference type="Pfam" id="PF04116">
    <property type="entry name" value="FA_hydroxylase"/>
    <property type="match status" value="1"/>
</dbReference>
<keyword evidence="17" id="KW-1185">Reference proteome</keyword>
<evidence type="ECO:0000256" key="8">
    <source>
        <dbReference type="ARBA" id="ARBA00022832"/>
    </source>
</evidence>
<evidence type="ECO:0000256" key="3">
    <source>
        <dbReference type="ARBA" id="ARBA00009324"/>
    </source>
</evidence>
<evidence type="ECO:0000256" key="11">
    <source>
        <dbReference type="ARBA" id="ARBA00023002"/>
    </source>
</evidence>
<proteinExistence type="inferred from homology"/>
<dbReference type="GO" id="GO:0006633">
    <property type="term" value="P:fatty acid biosynthetic process"/>
    <property type="evidence" value="ECO:0007669"/>
    <property type="project" value="UniProtKB-KW"/>
</dbReference>
<dbReference type="InterPro" id="IPR006694">
    <property type="entry name" value="Fatty_acid_hydroxylase"/>
</dbReference>
<keyword evidence="14" id="KW-0275">Fatty acid biosynthesis</keyword>
<dbReference type="EMBL" id="JAGYWB010000011">
    <property type="protein sequence ID" value="KAI0503490.1"/>
    <property type="molecule type" value="Genomic_DNA"/>
</dbReference>
<keyword evidence="7" id="KW-0256">Endoplasmic reticulum</keyword>
<dbReference type="InterPro" id="IPR014430">
    <property type="entry name" value="Scs7"/>
</dbReference>
<evidence type="ECO:0000259" key="15">
    <source>
        <dbReference type="Pfam" id="PF04116"/>
    </source>
</evidence>
<evidence type="ECO:0000256" key="1">
    <source>
        <dbReference type="ARBA" id="ARBA00001947"/>
    </source>
</evidence>
<comment type="similarity">
    <text evidence="3">Belongs to the sterol desaturase family.</text>
</comment>
<keyword evidence="4" id="KW-0444">Lipid biosynthesis</keyword>
<comment type="caution">
    <text evidence="16">The sequence shown here is derived from an EMBL/GenBank/DDBJ whole genome shotgun (WGS) entry which is preliminary data.</text>
</comment>
<evidence type="ECO:0000256" key="13">
    <source>
        <dbReference type="ARBA" id="ARBA00023136"/>
    </source>
</evidence>
<accession>A0A8T3B233</accession>
<dbReference type="GO" id="GO:0080132">
    <property type="term" value="F:fatty acid 2-hydroxylase activity"/>
    <property type="evidence" value="ECO:0007669"/>
    <property type="project" value="InterPro"/>
</dbReference>
<name>A0A8T3B233_DENNO</name>